<keyword evidence="1" id="KW-0067">ATP-binding</keyword>
<protein>
    <submittedName>
        <fullName evidence="4">D-alanine-D-alanine ligase</fullName>
        <ecNumber evidence="4">6.3.2.4</ecNumber>
    </submittedName>
</protein>
<evidence type="ECO:0000256" key="1">
    <source>
        <dbReference type="PROSITE-ProRule" id="PRU00409"/>
    </source>
</evidence>
<dbReference type="GO" id="GO:0008716">
    <property type="term" value="F:D-alanine-D-alanine ligase activity"/>
    <property type="evidence" value="ECO:0007669"/>
    <property type="project" value="UniProtKB-EC"/>
</dbReference>
<organism evidence="4 5">
    <name type="scientific">Inquilinus ginsengisoli</name>
    <dbReference type="NCBI Taxonomy" id="363840"/>
    <lineage>
        <taxon>Bacteria</taxon>
        <taxon>Pseudomonadati</taxon>
        <taxon>Pseudomonadota</taxon>
        <taxon>Alphaproteobacteria</taxon>
        <taxon>Rhodospirillales</taxon>
        <taxon>Rhodospirillaceae</taxon>
        <taxon>Inquilinus</taxon>
    </lineage>
</organism>
<accession>A0ABU1JJM2</accession>
<keyword evidence="4" id="KW-0436">Ligase</keyword>
<dbReference type="Proteomes" id="UP001262410">
    <property type="component" value="Unassembled WGS sequence"/>
</dbReference>
<evidence type="ECO:0000259" key="3">
    <source>
        <dbReference type="PROSITE" id="PS50975"/>
    </source>
</evidence>
<evidence type="ECO:0000256" key="2">
    <source>
        <dbReference type="SAM" id="MobiDB-lite"/>
    </source>
</evidence>
<comment type="caution">
    <text evidence="4">The sequence shown here is derived from an EMBL/GenBank/DDBJ whole genome shotgun (WGS) entry which is preliminary data.</text>
</comment>
<dbReference type="EMBL" id="JAVDPW010000002">
    <property type="protein sequence ID" value="MDR6288804.1"/>
    <property type="molecule type" value="Genomic_DNA"/>
</dbReference>
<dbReference type="PANTHER" id="PTHR23132:SF23">
    <property type="entry name" value="D-ALANINE--D-ALANINE LIGASE B"/>
    <property type="match status" value="1"/>
</dbReference>
<feature type="region of interest" description="Disordered" evidence="2">
    <location>
        <begin position="252"/>
        <end position="274"/>
    </location>
</feature>
<dbReference type="InterPro" id="IPR013815">
    <property type="entry name" value="ATP_grasp_subdomain_1"/>
</dbReference>
<name>A0ABU1JJM2_9PROT</name>
<dbReference type="SUPFAM" id="SSF56059">
    <property type="entry name" value="Glutathione synthetase ATP-binding domain-like"/>
    <property type="match status" value="1"/>
</dbReference>
<gene>
    <name evidence="4" type="ORF">E9232_001311</name>
</gene>
<proteinExistence type="predicted"/>
<keyword evidence="1" id="KW-0547">Nucleotide-binding</keyword>
<reference evidence="4 5" key="1">
    <citation type="submission" date="2023-07" db="EMBL/GenBank/DDBJ databases">
        <title>Sorghum-associated microbial communities from plants grown in Nebraska, USA.</title>
        <authorList>
            <person name="Schachtman D."/>
        </authorList>
    </citation>
    <scope>NUCLEOTIDE SEQUENCE [LARGE SCALE GENOMIC DNA]</scope>
    <source>
        <strain evidence="4 5">584</strain>
    </source>
</reference>
<dbReference type="RefSeq" id="WP_309792830.1">
    <property type="nucleotide sequence ID" value="NZ_JAVDPW010000002.1"/>
</dbReference>
<dbReference type="Gene3D" id="3.30.1490.20">
    <property type="entry name" value="ATP-grasp fold, A domain"/>
    <property type="match status" value="1"/>
</dbReference>
<evidence type="ECO:0000313" key="5">
    <source>
        <dbReference type="Proteomes" id="UP001262410"/>
    </source>
</evidence>
<dbReference type="EC" id="6.3.2.4" evidence="4"/>
<dbReference type="InterPro" id="IPR011761">
    <property type="entry name" value="ATP-grasp"/>
</dbReference>
<dbReference type="Gene3D" id="3.30.470.20">
    <property type="entry name" value="ATP-grasp fold, B domain"/>
    <property type="match status" value="1"/>
</dbReference>
<dbReference type="PROSITE" id="PS50975">
    <property type="entry name" value="ATP_GRASP"/>
    <property type="match status" value="1"/>
</dbReference>
<evidence type="ECO:0000313" key="4">
    <source>
        <dbReference type="EMBL" id="MDR6288804.1"/>
    </source>
</evidence>
<feature type="domain" description="ATP-grasp" evidence="3">
    <location>
        <begin position="132"/>
        <end position="369"/>
    </location>
</feature>
<dbReference type="PANTHER" id="PTHR23132">
    <property type="entry name" value="D-ALANINE--D-ALANINE LIGASE"/>
    <property type="match status" value="1"/>
</dbReference>
<keyword evidence="5" id="KW-1185">Reference proteome</keyword>
<sequence length="378" mass="39678">MPPSPLRRVVIAYEPEAACRARLTAAGFDAGIAAEIACYLAQATDLAAIRPEIAAALGEAGLDAVFVELDGLVDALPDLMARRHDTILWCQTDGIAYYRGSAAPALARLAGIRSYGSPPQAQHLCQDKFKCTALAAAAGLPVPPTALAEGDRVIAGGAVLEGPGPFFVKPNTLGAKIGIFGDSTAADAAGALRLAARLHHRYRDRAVIQPFIPGHDLRVSFMDVGRPLAPSLGIARLLKDPDSETGGAFMTMRDNASLSGSRDTEGAETGFGTGQDRAFVPKLSDLRAEARSNPGAAATVAAIEAMVPRLAALFGLRDYFSVDIRMAEDGALQILEFETCPAVTIYDFQAYLRDAHGLPLGPALARSLTLAHGRPPDV</sequence>